<accession>A0A6A3G0W8</accession>
<sequence>MSTSKADADNDNGRAVDDAPPHAPEQLPDAPPVEGGASGSGGAGGDVDTPSGQVDDTPQPDSAILDKAPSRESNPAQDDTLPGPETDRGPPPATGVDLSTIGDPAATAAAFASVGQVLVTQQSISTTTAKYIFQGELNLARSDSAAAAAAHLHCPGDVPPTRFGVKQDPSSFIVGVPATSSDRLAERFMRDG</sequence>
<dbReference type="Proteomes" id="UP000429607">
    <property type="component" value="Unassembled WGS sequence"/>
</dbReference>
<feature type="region of interest" description="Disordered" evidence="1">
    <location>
        <begin position="1"/>
        <end position="100"/>
    </location>
</feature>
<protein>
    <submittedName>
        <fullName evidence="2">Uncharacterized protein</fullName>
    </submittedName>
</protein>
<reference evidence="2 3" key="1">
    <citation type="submission" date="2018-09" db="EMBL/GenBank/DDBJ databases">
        <title>Genomic investigation of the strawberry pathogen Phytophthora fragariae indicates pathogenicity is determined by transcriptional variation in three key races.</title>
        <authorList>
            <person name="Adams T.M."/>
            <person name="Armitage A.D."/>
            <person name="Sobczyk M.K."/>
            <person name="Bates H.J."/>
            <person name="Dunwell J.M."/>
            <person name="Nellist C.F."/>
            <person name="Harrison R.J."/>
        </authorList>
    </citation>
    <scope>NUCLEOTIDE SEQUENCE [LARGE SCALE GENOMIC DNA]</scope>
    <source>
        <strain evidence="2 3">SCRP249</strain>
    </source>
</reference>
<organism evidence="2 3">
    <name type="scientific">Phytophthora rubi</name>
    <dbReference type="NCBI Taxonomy" id="129364"/>
    <lineage>
        <taxon>Eukaryota</taxon>
        <taxon>Sar</taxon>
        <taxon>Stramenopiles</taxon>
        <taxon>Oomycota</taxon>
        <taxon>Peronosporomycetes</taxon>
        <taxon>Peronosporales</taxon>
        <taxon>Peronosporaceae</taxon>
        <taxon>Phytophthora</taxon>
    </lineage>
</organism>
<feature type="non-terminal residue" evidence="2">
    <location>
        <position position="192"/>
    </location>
</feature>
<proteinExistence type="predicted"/>
<gene>
    <name evidence="2" type="ORF">PR001_g33467</name>
</gene>
<feature type="compositionally biased region" description="Gly residues" evidence="1">
    <location>
        <begin position="36"/>
        <end position="45"/>
    </location>
</feature>
<evidence type="ECO:0000313" key="3">
    <source>
        <dbReference type="Proteomes" id="UP000429607"/>
    </source>
</evidence>
<evidence type="ECO:0000313" key="2">
    <source>
        <dbReference type="EMBL" id="KAE8952035.1"/>
    </source>
</evidence>
<name>A0A6A3G0W8_9STRA</name>
<feature type="compositionally biased region" description="Polar residues" evidence="1">
    <location>
        <begin position="50"/>
        <end position="60"/>
    </location>
</feature>
<evidence type="ECO:0000256" key="1">
    <source>
        <dbReference type="SAM" id="MobiDB-lite"/>
    </source>
</evidence>
<dbReference type="AlphaFoldDB" id="A0A6A3G0W8"/>
<dbReference type="EMBL" id="QXFV01012083">
    <property type="protein sequence ID" value="KAE8952035.1"/>
    <property type="molecule type" value="Genomic_DNA"/>
</dbReference>
<comment type="caution">
    <text evidence="2">The sequence shown here is derived from an EMBL/GenBank/DDBJ whole genome shotgun (WGS) entry which is preliminary data.</text>
</comment>
<feature type="compositionally biased region" description="Basic and acidic residues" evidence="1">
    <location>
        <begin position="1"/>
        <end position="20"/>
    </location>
</feature>